<protein>
    <submittedName>
        <fullName evidence="1">Uncharacterized protein</fullName>
    </submittedName>
</protein>
<proteinExistence type="predicted"/>
<dbReference type="EMBL" id="GGEC01002269">
    <property type="protein sequence ID" value="MBW82752.1"/>
    <property type="molecule type" value="Transcribed_RNA"/>
</dbReference>
<dbReference type="AlphaFoldDB" id="A0A2P2INF1"/>
<reference evidence="1" key="1">
    <citation type="submission" date="2018-02" db="EMBL/GenBank/DDBJ databases">
        <title>Rhizophora mucronata_Transcriptome.</title>
        <authorList>
            <person name="Meera S.P."/>
            <person name="Sreeshan A."/>
            <person name="Augustine A."/>
        </authorList>
    </citation>
    <scope>NUCLEOTIDE SEQUENCE</scope>
    <source>
        <tissue evidence="1">Leaf</tissue>
    </source>
</reference>
<accession>A0A2P2INF1</accession>
<evidence type="ECO:0000313" key="1">
    <source>
        <dbReference type="EMBL" id="MBW82752.1"/>
    </source>
</evidence>
<sequence length="34" mass="3873">MNFPNAKSGLLNRSIKVSLFDPTFFNKGFLKLQV</sequence>
<organism evidence="1">
    <name type="scientific">Rhizophora mucronata</name>
    <name type="common">Asiatic mangrove</name>
    <dbReference type="NCBI Taxonomy" id="61149"/>
    <lineage>
        <taxon>Eukaryota</taxon>
        <taxon>Viridiplantae</taxon>
        <taxon>Streptophyta</taxon>
        <taxon>Embryophyta</taxon>
        <taxon>Tracheophyta</taxon>
        <taxon>Spermatophyta</taxon>
        <taxon>Magnoliopsida</taxon>
        <taxon>eudicotyledons</taxon>
        <taxon>Gunneridae</taxon>
        <taxon>Pentapetalae</taxon>
        <taxon>rosids</taxon>
        <taxon>fabids</taxon>
        <taxon>Malpighiales</taxon>
        <taxon>Rhizophoraceae</taxon>
        <taxon>Rhizophora</taxon>
    </lineage>
</organism>
<name>A0A2P2INF1_RHIMU</name>